<accession>A0A165EMQ3</accession>
<reference evidence="15 16" key="1">
    <citation type="journal article" date="2016" name="Mol. Biol. Evol.">
        <title>Comparative Genomics of Early-Diverging Mushroom-Forming Fungi Provides Insights into the Origins of Lignocellulose Decay Capabilities.</title>
        <authorList>
            <person name="Nagy L.G."/>
            <person name="Riley R."/>
            <person name="Tritt A."/>
            <person name="Adam C."/>
            <person name="Daum C."/>
            <person name="Floudas D."/>
            <person name="Sun H."/>
            <person name="Yadav J.S."/>
            <person name="Pangilinan J."/>
            <person name="Larsson K.H."/>
            <person name="Matsuura K."/>
            <person name="Barry K."/>
            <person name="Labutti K."/>
            <person name="Kuo R."/>
            <person name="Ohm R.A."/>
            <person name="Bhattacharya S.S."/>
            <person name="Shirouzu T."/>
            <person name="Yoshinaga Y."/>
            <person name="Martin F.M."/>
            <person name="Grigoriev I.V."/>
            <person name="Hibbett D.S."/>
        </authorList>
    </citation>
    <scope>NUCLEOTIDE SEQUENCE [LARGE SCALE GENOMIC DNA]</scope>
    <source>
        <strain evidence="15 16">93-53</strain>
    </source>
</reference>
<protein>
    <submittedName>
        <fullName evidence="15">Cytochrome P450</fullName>
    </submittedName>
</protein>
<comment type="cofactor">
    <cofactor evidence="1 13">
        <name>heme</name>
        <dbReference type="ChEBI" id="CHEBI:30413"/>
    </cofactor>
</comment>
<evidence type="ECO:0000256" key="6">
    <source>
        <dbReference type="ARBA" id="ARBA00022692"/>
    </source>
</evidence>
<gene>
    <name evidence="15" type="ORF">LAESUDRAFT_108734</name>
</gene>
<keyword evidence="10 13" id="KW-0408">Iron</keyword>
<evidence type="ECO:0000313" key="15">
    <source>
        <dbReference type="EMBL" id="KZT07384.1"/>
    </source>
</evidence>
<evidence type="ECO:0000256" key="10">
    <source>
        <dbReference type="ARBA" id="ARBA00023004"/>
    </source>
</evidence>
<sequence>MDTILPAAAALCLVAVAKDILRPLAVAAIAGGTYVLVKHLLSSRERLRPAAALCLVAVAKDILRPLAVAAIAGGTYVLVKHLLSSRERLRLAPGPIRWPLVGNAPQVPLLNPWLTYSKWADTYGDIIHLDVLGQPVIIINSAEVARDLLDKRSSIYSDRPHLVMACDLVGYSETFALKPYGEEFRRQRKLVRQDFAQGTVPRYYNLQETEARKLVQAVLHDPTSLAGQMKMRISAIIMEANYGYTVKSEDDPYITIPFTSMANFSKACAVGTWLVDFIPQLQYLPHWMPGAGFLRTAREWREIFMIASWTPYRWCKQNISTGIAHTPSLCATSLLQADGELSKEDECTLVWAAMSALGGGLDTNVSTILTFFLAMLHYPGIQAKAQAEIDAVVGTDRLPSITDRASLPYVRSLVTEVYRWNPAVPLCLPHALNEADVYNGVHLPKGSIVVPNVWHMLHDPTTYADPMEFKPERYNNSDAEMQKVTDLAFGFGRRACPGYYFAQGTIFAVIATVLATCDVVPAVDDRGAPVIPEVAYTSETIVFPKPFKCNVKSRTERARALLAHSMPPPE</sequence>
<dbReference type="InterPro" id="IPR017972">
    <property type="entry name" value="Cyt_P450_CS"/>
</dbReference>
<dbReference type="RefSeq" id="XP_040765124.1">
    <property type="nucleotide sequence ID" value="XM_040901192.1"/>
</dbReference>
<dbReference type="GeneID" id="63818224"/>
<keyword evidence="8" id="KW-1133">Transmembrane helix</keyword>
<dbReference type="InterPro" id="IPR036396">
    <property type="entry name" value="Cyt_P450_sf"/>
</dbReference>
<evidence type="ECO:0000256" key="11">
    <source>
        <dbReference type="ARBA" id="ARBA00023033"/>
    </source>
</evidence>
<evidence type="ECO:0000256" key="2">
    <source>
        <dbReference type="ARBA" id="ARBA00004167"/>
    </source>
</evidence>
<dbReference type="InParanoid" id="A0A165EMQ3"/>
<comment type="similarity">
    <text evidence="4 14">Belongs to the cytochrome P450 family.</text>
</comment>
<dbReference type="AlphaFoldDB" id="A0A165EMQ3"/>
<dbReference type="Proteomes" id="UP000076871">
    <property type="component" value="Unassembled WGS sequence"/>
</dbReference>
<evidence type="ECO:0000256" key="7">
    <source>
        <dbReference type="ARBA" id="ARBA00022723"/>
    </source>
</evidence>
<keyword evidence="12" id="KW-0472">Membrane</keyword>
<dbReference type="PROSITE" id="PS00086">
    <property type="entry name" value="CYTOCHROME_P450"/>
    <property type="match status" value="1"/>
</dbReference>
<keyword evidence="11 14" id="KW-0503">Monooxygenase</keyword>
<keyword evidence="6" id="KW-0812">Transmembrane</keyword>
<evidence type="ECO:0000256" key="3">
    <source>
        <dbReference type="ARBA" id="ARBA00005179"/>
    </source>
</evidence>
<evidence type="ECO:0000256" key="4">
    <source>
        <dbReference type="ARBA" id="ARBA00010617"/>
    </source>
</evidence>
<dbReference type="PANTHER" id="PTHR46300:SF7">
    <property type="entry name" value="P450, PUTATIVE (EUROFUNG)-RELATED"/>
    <property type="match status" value="1"/>
</dbReference>
<dbReference type="Gene3D" id="1.10.630.10">
    <property type="entry name" value="Cytochrome P450"/>
    <property type="match status" value="1"/>
</dbReference>
<keyword evidence="9 14" id="KW-0560">Oxidoreductase</keyword>
<evidence type="ECO:0000256" key="9">
    <source>
        <dbReference type="ARBA" id="ARBA00023002"/>
    </source>
</evidence>
<evidence type="ECO:0000256" key="13">
    <source>
        <dbReference type="PIRSR" id="PIRSR602401-1"/>
    </source>
</evidence>
<organism evidence="15 16">
    <name type="scientific">Laetiporus sulphureus 93-53</name>
    <dbReference type="NCBI Taxonomy" id="1314785"/>
    <lineage>
        <taxon>Eukaryota</taxon>
        <taxon>Fungi</taxon>
        <taxon>Dikarya</taxon>
        <taxon>Basidiomycota</taxon>
        <taxon>Agaricomycotina</taxon>
        <taxon>Agaricomycetes</taxon>
        <taxon>Polyporales</taxon>
        <taxon>Laetiporus</taxon>
    </lineage>
</organism>
<dbReference type="STRING" id="1314785.A0A165EMQ3"/>
<evidence type="ECO:0000256" key="12">
    <source>
        <dbReference type="ARBA" id="ARBA00023136"/>
    </source>
</evidence>
<comment type="pathway">
    <text evidence="3">Secondary metabolite biosynthesis.</text>
</comment>
<dbReference type="InterPro" id="IPR050364">
    <property type="entry name" value="Cytochrome_P450_fung"/>
</dbReference>
<evidence type="ECO:0000256" key="8">
    <source>
        <dbReference type="ARBA" id="ARBA00022989"/>
    </source>
</evidence>
<dbReference type="GO" id="GO:0004497">
    <property type="term" value="F:monooxygenase activity"/>
    <property type="evidence" value="ECO:0007669"/>
    <property type="project" value="UniProtKB-KW"/>
</dbReference>
<dbReference type="EMBL" id="KV427619">
    <property type="protein sequence ID" value="KZT07384.1"/>
    <property type="molecule type" value="Genomic_DNA"/>
</dbReference>
<evidence type="ECO:0000313" key="16">
    <source>
        <dbReference type="Proteomes" id="UP000076871"/>
    </source>
</evidence>
<dbReference type="GO" id="GO:0016705">
    <property type="term" value="F:oxidoreductase activity, acting on paired donors, with incorporation or reduction of molecular oxygen"/>
    <property type="evidence" value="ECO:0007669"/>
    <property type="project" value="InterPro"/>
</dbReference>
<keyword evidence="16" id="KW-1185">Reference proteome</keyword>
<evidence type="ECO:0000256" key="14">
    <source>
        <dbReference type="RuleBase" id="RU000461"/>
    </source>
</evidence>
<proteinExistence type="inferred from homology"/>
<keyword evidence="5 13" id="KW-0349">Heme</keyword>
<evidence type="ECO:0000256" key="5">
    <source>
        <dbReference type="ARBA" id="ARBA00022617"/>
    </source>
</evidence>
<dbReference type="Pfam" id="PF00067">
    <property type="entry name" value="p450"/>
    <property type="match status" value="1"/>
</dbReference>
<comment type="subcellular location">
    <subcellularLocation>
        <location evidence="2">Membrane</location>
        <topology evidence="2">Single-pass membrane protein</topology>
    </subcellularLocation>
</comment>
<dbReference type="CDD" id="cd11065">
    <property type="entry name" value="CYP64-like"/>
    <property type="match status" value="1"/>
</dbReference>
<feature type="binding site" description="axial binding residue" evidence="13">
    <location>
        <position position="496"/>
    </location>
    <ligand>
        <name>heme</name>
        <dbReference type="ChEBI" id="CHEBI:30413"/>
    </ligand>
    <ligandPart>
        <name>Fe</name>
        <dbReference type="ChEBI" id="CHEBI:18248"/>
    </ligandPart>
</feature>
<dbReference type="PANTHER" id="PTHR46300">
    <property type="entry name" value="P450, PUTATIVE (EUROFUNG)-RELATED-RELATED"/>
    <property type="match status" value="1"/>
</dbReference>
<dbReference type="GO" id="GO:0020037">
    <property type="term" value="F:heme binding"/>
    <property type="evidence" value="ECO:0007669"/>
    <property type="project" value="InterPro"/>
</dbReference>
<dbReference type="OrthoDB" id="2789670at2759"/>
<keyword evidence="7 13" id="KW-0479">Metal-binding</keyword>
<name>A0A165EMQ3_9APHY</name>
<evidence type="ECO:0000256" key="1">
    <source>
        <dbReference type="ARBA" id="ARBA00001971"/>
    </source>
</evidence>
<dbReference type="PRINTS" id="PR00463">
    <property type="entry name" value="EP450I"/>
</dbReference>
<dbReference type="InterPro" id="IPR002401">
    <property type="entry name" value="Cyt_P450_E_grp-I"/>
</dbReference>
<dbReference type="InterPro" id="IPR001128">
    <property type="entry name" value="Cyt_P450"/>
</dbReference>
<dbReference type="SUPFAM" id="SSF48264">
    <property type="entry name" value="Cytochrome P450"/>
    <property type="match status" value="1"/>
</dbReference>
<dbReference type="GO" id="GO:0016020">
    <property type="term" value="C:membrane"/>
    <property type="evidence" value="ECO:0007669"/>
    <property type="project" value="UniProtKB-SubCell"/>
</dbReference>
<dbReference type="GO" id="GO:0005506">
    <property type="term" value="F:iron ion binding"/>
    <property type="evidence" value="ECO:0007669"/>
    <property type="project" value="InterPro"/>
</dbReference>